<feature type="domain" description="Zn(2)-C6 fungal-type" evidence="6">
    <location>
        <begin position="61"/>
        <end position="93"/>
    </location>
</feature>
<evidence type="ECO:0000256" key="1">
    <source>
        <dbReference type="ARBA" id="ARBA00023015"/>
    </source>
</evidence>
<dbReference type="CDD" id="cd00067">
    <property type="entry name" value="GAL4"/>
    <property type="match status" value="1"/>
</dbReference>
<dbReference type="Proteomes" id="UP000091918">
    <property type="component" value="Unassembled WGS sequence"/>
</dbReference>
<dbReference type="GO" id="GO:0008270">
    <property type="term" value="F:zinc ion binding"/>
    <property type="evidence" value="ECO:0007669"/>
    <property type="project" value="InterPro"/>
</dbReference>
<dbReference type="InterPro" id="IPR001138">
    <property type="entry name" value="Zn2Cys6_DnaBD"/>
</dbReference>
<dbReference type="PANTHER" id="PTHR47425">
    <property type="entry name" value="FARB-RELATED"/>
    <property type="match status" value="1"/>
</dbReference>
<dbReference type="InterPro" id="IPR036864">
    <property type="entry name" value="Zn2-C6_fun-type_DNA-bd_sf"/>
</dbReference>
<evidence type="ECO:0000313" key="8">
    <source>
        <dbReference type="Proteomes" id="UP000091918"/>
    </source>
</evidence>
<dbReference type="Pfam" id="PF00172">
    <property type="entry name" value="Zn_clus"/>
    <property type="match status" value="1"/>
</dbReference>
<name>A0A1B7NNX4_9EURO</name>
<dbReference type="GO" id="GO:0000981">
    <property type="term" value="F:DNA-binding transcription factor activity, RNA polymerase II-specific"/>
    <property type="evidence" value="ECO:0007669"/>
    <property type="project" value="InterPro"/>
</dbReference>
<keyword evidence="8" id="KW-1185">Reference proteome</keyword>
<dbReference type="SUPFAM" id="SSF57701">
    <property type="entry name" value="Zn2/Cys6 DNA-binding domain"/>
    <property type="match status" value="1"/>
</dbReference>
<feature type="region of interest" description="Disordered" evidence="5">
    <location>
        <begin position="1"/>
        <end position="58"/>
    </location>
</feature>
<organism evidence="7 8">
    <name type="scientific">Emergomyces africanus</name>
    <dbReference type="NCBI Taxonomy" id="1955775"/>
    <lineage>
        <taxon>Eukaryota</taxon>
        <taxon>Fungi</taxon>
        <taxon>Dikarya</taxon>
        <taxon>Ascomycota</taxon>
        <taxon>Pezizomycotina</taxon>
        <taxon>Eurotiomycetes</taxon>
        <taxon>Eurotiomycetidae</taxon>
        <taxon>Onygenales</taxon>
        <taxon>Ajellomycetaceae</taxon>
        <taxon>Emergomyces</taxon>
    </lineage>
</organism>
<proteinExistence type="predicted"/>
<dbReference type="GO" id="GO:0003677">
    <property type="term" value="F:DNA binding"/>
    <property type="evidence" value="ECO:0007669"/>
    <property type="project" value="UniProtKB-KW"/>
</dbReference>
<accession>A0A1B7NNX4</accession>
<dbReference type="InterPro" id="IPR052761">
    <property type="entry name" value="Fungal_Detox/Toxin_TFs"/>
</dbReference>
<evidence type="ECO:0000259" key="6">
    <source>
        <dbReference type="PROSITE" id="PS50048"/>
    </source>
</evidence>
<comment type="caution">
    <text evidence="7">The sequence shown here is derived from an EMBL/GenBank/DDBJ whole genome shotgun (WGS) entry which is preliminary data.</text>
</comment>
<feature type="compositionally biased region" description="Polar residues" evidence="5">
    <location>
        <begin position="1"/>
        <end position="15"/>
    </location>
</feature>
<evidence type="ECO:0000313" key="7">
    <source>
        <dbReference type="EMBL" id="OAX78512.1"/>
    </source>
</evidence>
<keyword evidence="4" id="KW-0539">Nucleus</keyword>
<keyword evidence="2" id="KW-0238">DNA-binding</keyword>
<dbReference type="PROSITE" id="PS50048">
    <property type="entry name" value="ZN2_CY6_FUNGAL_2"/>
    <property type="match status" value="1"/>
</dbReference>
<dbReference type="SMART" id="SM00066">
    <property type="entry name" value="GAL4"/>
    <property type="match status" value="1"/>
</dbReference>
<sequence length="151" mass="16425">MEGVENTPSSPQTALEFQPSCRLPMVTVPQPPNMHTQRKRKAEDDARPNTKKPVQKRASAACRSCRARKVRCDVLLKSTPCTNCRLDGAECVIAESKRTKFARTADGTTLLIGNPQRDADDNAAWNAANMTPNSELIQASVSGSVDRINGS</sequence>
<dbReference type="PROSITE" id="PS00463">
    <property type="entry name" value="ZN2_CY6_FUNGAL_1"/>
    <property type="match status" value="1"/>
</dbReference>
<evidence type="ECO:0000256" key="2">
    <source>
        <dbReference type="ARBA" id="ARBA00023125"/>
    </source>
</evidence>
<dbReference type="OrthoDB" id="4540838at2759"/>
<evidence type="ECO:0000256" key="5">
    <source>
        <dbReference type="SAM" id="MobiDB-lite"/>
    </source>
</evidence>
<dbReference type="PANTHER" id="PTHR47425:SF2">
    <property type="entry name" value="FARB-RELATED"/>
    <property type="match status" value="1"/>
</dbReference>
<reference evidence="7 8" key="1">
    <citation type="submission" date="2015-07" db="EMBL/GenBank/DDBJ databases">
        <title>Emmonsia species relationships and genome sequence.</title>
        <authorList>
            <person name="Cuomo C.A."/>
            <person name="Schwartz I.S."/>
            <person name="Kenyon C."/>
            <person name="de Hoog G.S."/>
            <person name="Govender N.P."/>
            <person name="Botha A."/>
            <person name="Moreno L."/>
            <person name="de Vries M."/>
            <person name="Munoz J.F."/>
            <person name="Stielow J.B."/>
        </authorList>
    </citation>
    <scope>NUCLEOTIDE SEQUENCE [LARGE SCALE GENOMIC DNA]</scope>
    <source>
        <strain evidence="7 8">CBS 136260</strain>
    </source>
</reference>
<gene>
    <name evidence="7" type="ORF">ACJ72_07177</name>
</gene>
<protein>
    <recommendedName>
        <fullName evidence="6">Zn(2)-C6 fungal-type domain-containing protein</fullName>
    </recommendedName>
</protein>
<dbReference type="STRING" id="1658172.A0A1B7NNX4"/>
<keyword evidence="3" id="KW-0804">Transcription</keyword>
<evidence type="ECO:0000256" key="4">
    <source>
        <dbReference type="ARBA" id="ARBA00023242"/>
    </source>
</evidence>
<dbReference type="EMBL" id="LGUA01001472">
    <property type="protein sequence ID" value="OAX78512.1"/>
    <property type="molecule type" value="Genomic_DNA"/>
</dbReference>
<keyword evidence="1" id="KW-0805">Transcription regulation</keyword>
<dbReference type="AlphaFoldDB" id="A0A1B7NNX4"/>
<dbReference type="Gene3D" id="4.10.240.10">
    <property type="entry name" value="Zn(2)-C6 fungal-type DNA-binding domain"/>
    <property type="match status" value="1"/>
</dbReference>
<evidence type="ECO:0000256" key="3">
    <source>
        <dbReference type="ARBA" id="ARBA00023163"/>
    </source>
</evidence>